<reference evidence="1 2" key="1">
    <citation type="journal article" date="2020" name="BMC Genomics">
        <title>Intraspecific diversification of the crop wild relative Brassica cretica Lam. using demographic model selection.</title>
        <authorList>
            <person name="Kioukis A."/>
            <person name="Michalopoulou V.A."/>
            <person name="Briers L."/>
            <person name="Pirintsos S."/>
            <person name="Studholme D.J."/>
            <person name="Pavlidis P."/>
            <person name="Sarris P.F."/>
        </authorList>
    </citation>
    <scope>NUCLEOTIDE SEQUENCE [LARGE SCALE GENOMIC DNA]</scope>
    <source>
        <strain evidence="2">cv. PFS-1207/04</strain>
    </source>
</reference>
<name>A0ABQ7E811_BRACR</name>
<organism evidence="1 2">
    <name type="scientific">Brassica cretica</name>
    <name type="common">Mustard</name>
    <dbReference type="NCBI Taxonomy" id="69181"/>
    <lineage>
        <taxon>Eukaryota</taxon>
        <taxon>Viridiplantae</taxon>
        <taxon>Streptophyta</taxon>
        <taxon>Embryophyta</taxon>
        <taxon>Tracheophyta</taxon>
        <taxon>Spermatophyta</taxon>
        <taxon>Magnoliopsida</taxon>
        <taxon>eudicotyledons</taxon>
        <taxon>Gunneridae</taxon>
        <taxon>Pentapetalae</taxon>
        <taxon>rosids</taxon>
        <taxon>malvids</taxon>
        <taxon>Brassicales</taxon>
        <taxon>Brassicaceae</taxon>
        <taxon>Brassiceae</taxon>
        <taxon>Brassica</taxon>
    </lineage>
</organism>
<dbReference type="InterPro" id="IPR052147">
    <property type="entry name" value="PP2-like/Lectin"/>
</dbReference>
<dbReference type="PANTHER" id="PTHR48478">
    <property type="entry name" value="LECTIN-LIKE"/>
    <property type="match status" value="1"/>
</dbReference>
<keyword evidence="2" id="KW-1185">Reference proteome</keyword>
<proteinExistence type="predicted"/>
<evidence type="ECO:0008006" key="3">
    <source>
        <dbReference type="Google" id="ProtNLM"/>
    </source>
</evidence>
<dbReference type="PANTHER" id="PTHR48478:SF1">
    <property type="entry name" value="LECTIN-LIKE"/>
    <property type="match status" value="1"/>
</dbReference>
<dbReference type="InterPro" id="IPR025886">
    <property type="entry name" value="PP2-like"/>
</dbReference>
<dbReference type="EMBL" id="QGKV02000299">
    <property type="protein sequence ID" value="KAF3593142.1"/>
    <property type="molecule type" value="Genomic_DNA"/>
</dbReference>
<evidence type="ECO:0000313" key="1">
    <source>
        <dbReference type="EMBL" id="KAF3593142.1"/>
    </source>
</evidence>
<accession>A0ABQ7E811</accession>
<comment type="caution">
    <text evidence="1">The sequence shown here is derived from an EMBL/GenBank/DDBJ whole genome shotgun (WGS) entry which is preliminary data.</text>
</comment>
<dbReference type="Proteomes" id="UP000266723">
    <property type="component" value="Unassembled WGS sequence"/>
</dbReference>
<evidence type="ECO:0000313" key="2">
    <source>
        <dbReference type="Proteomes" id="UP000266723"/>
    </source>
</evidence>
<gene>
    <name evidence="1" type="ORF">DY000_02022008</name>
</gene>
<protein>
    <recommendedName>
        <fullName evidence="3">TIR domain-containing protein</fullName>
    </recommendedName>
</protein>
<sequence length="270" mass="31524">MAASSSGIGWKSTRPQVFINFRGQELRRGFIGFLEPALKNENINSRYTHDLDRTRKWEEALASVPQKFGLPFPENRTDWDFIKSIVVEVKRVLEHIEGNSNQRGQPQAIQVQQPDVNFQRAMFSVRQLKISGSHNARYWIFEYIYEPPNEAAIEIAKMKRCYYLEVCGKFDTKELIYGTRYEVVFVVKVEDTMTRWNNPATAQLMVPDNGLQEREFQFIDLIKNEWIEIQAGVFDAQPHKEKIAFYLYQHQSNIRMTGLLVKGAIIRPVE</sequence>
<dbReference type="Pfam" id="PF14299">
    <property type="entry name" value="PP2"/>
    <property type="match status" value="1"/>
</dbReference>